<dbReference type="EMBL" id="HBIM01002660">
    <property type="protein sequence ID" value="CAE0404157.1"/>
    <property type="molecule type" value="Transcribed_RNA"/>
</dbReference>
<evidence type="ECO:0000313" key="1">
    <source>
        <dbReference type="EMBL" id="CAE0404157.1"/>
    </source>
</evidence>
<dbReference type="EMBL" id="HBIM01002661">
    <property type="protein sequence ID" value="CAE0404159.1"/>
    <property type="molecule type" value="Transcribed_RNA"/>
</dbReference>
<organism evidence="2">
    <name type="scientific">Amphora coffeiformis</name>
    <dbReference type="NCBI Taxonomy" id="265554"/>
    <lineage>
        <taxon>Eukaryota</taxon>
        <taxon>Sar</taxon>
        <taxon>Stramenopiles</taxon>
        <taxon>Ochrophyta</taxon>
        <taxon>Bacillariophyta</taxon>
        <taxon>Bacillariophyceae</taxon>
        <taxon>Bacillariophycidae</taxon>
        <taxon>Thalassiophysales</taxon>
        <taxon>Catenulaceae</taxon>
        <taxon>Amphora</taxon>
    </lineage>
</organism>
<reference evidence="2" key="1">
    <citation type="submission" date="2021-01" db="EMBL/GenBank/DDBJ databases">
        <authorList>
            <person name="Corre E."/>
            <person name="Pelletier E."/>
            <person name="Niang G."/>
            <person name="Scheremetjew M."/>
            <person name="Finn R."/>
            <person name="Kale V."/>
            <person name="Holt S."/>
            <person name="Cochrane G."/>
            <person name="Meng A."/>
            <person name="Brown T."/>
            <person name="Cohen L."/>
        </authorList>
    </citation>
    <scope>NUCLEOTIDE SEQUENCE</scope>
    <source>
        <strain evidence="2">CCMP127</strain>
    </source>
</reference>
<gene>
    <name evidence="1" type="ORF">ACOF00016_LOCUS2324</name>
    <name evidence="2" type="ORF">ACOF00016_LOCUS2325</name>
</gene>
<dbReference type="AlphaFoldDB" id="A0A6S8IBW5"/>
<proteinExistence type="predicted"/>
<name>A0A6S8IBW5_9STRA</name>
<sequence length="232" mass="25262">MQGRFSSTFKMSAFNSMAVELGLAGRFEEAASLLSHGLFETNEYRSPDIAHFHSSATSPVANNNMVLHQFHLSAPQGIGQVSPANVYAFYPVLFSVGRHTHSVSAETAETFQEFTSAIMVHNLAVLCHRAAMSNGSTHELKRALRLYNLSARTLRLCTDTVSAVAILLIAVANMAQIHSHFSNHAKAQGCFQCAFDMLLQVRDETLGSEPLYHSMFAHLSLCGHVSAHSPAA</sequence>
<evidence type="ECO:0000313" key="2">
    <source>
        <dbReference type="EMBL" id="CAE0404159.1"/>
    </source>
</evidence>
<protein>
    <submittedName>
        <fullName evidence="2">Uncharacterized protein</fullName>
    </submittedName>
</protein>
<accession>A0A6S8IBW5</accession>